<reference evidence="3" key="1">
    <citation type="submission" date="2014-09" db="EMBL/GenBank/DDBJ databases">
        <authorList>
            <person name="Gomez-Valero L."/>
        </authorList>
    </citation>
    <scope>NUCLEOTIDE SEQUENCE [LARGE SCALE GENOMIC DNA]</scope>
    <source>
        <strain evidence="3">ATCC700992</strain>
    </source>
</reference>
<protein>
    <submittedName>
        <fullName evidence="2">Putative transmembrane protein</fullName>
    </submittedName>
</protein>
<feature type="transmembrane region" description="Helical" evidence="1">
    <location>
        <begin position="37"/>
        <end position="59"/>
    </location>
</feature>
<dbReference type="Proteomes" id="UP000032430">
    <property type="component" value="Chromosome I"/>
</dbReference>
<feature type="transmembrane region" description="Helical" evidence="1">
    <location>
        <begin position="219"/>
        <end position="242"/>
    </location>
</feature>
<gene>
    <name evidence="2" type="ORF">LFA_2749</name>
</gene>
<name>A0A098G9H0_9GAMM</name>
<accession>A0A098G9H0</accession>
<dbReference type="OrthoDB" id="5634904at2"/>
<dbReference type="AlphaFoldDB" id="A0A098G9H0"/>
<feature type="transmembrane region" description="Helical" evidence="1">
    <location>
        <begin position="248"/>
        <end position="269"/>
    </location>
</feature>
<keyword evidence="1" id="KW-1133">Transmembrane helix</keyword>
<sequence length="469" mass="53161">MTFTVSSNPITPDFEEVCSQQSKSKNVKEQLFPARKLFYSFYLIIDASKLSFSTIRYLFDMYFSNTDAATQAMQEWISSPVGFSTIMLSTSSFIILSLLSNHLKEKDKNYLILLWPYAREAMKCLRNTYRAVQSTLTLICFLDMGDLRNFIVSTSLLLGAAAVLNRVWFRSIASQRTKIMDENKKLLAEIQAATELDELKISQFINRIQVQSQQLRTQLLCSALVSGLIDGLNPYIGILILGSVTPSSLAVITVFCIIYFIATVAIKIYDELKTQEQLENQEREIHLALLEKQNLTIGHRPVIEIAPTPILISGLKNGMTGYKCIMLTISTILFLSPIKFKSIEPINRAILGLGSLFIFLTHACFSSFMSQVKCDKDQVMNVDSSLSSPLVQSERELDLKTTDDFCNTKARTYTEVDRINGDLFLEEKSEFYLKKNSVFSTNKNAFFPYRSNENEIEVYQPALNVRVGL</sequence>
<keyword evidence="3" id="KW-1185">Reference proteome</keyword>
<dbReference type="RefSeq" id="WP_045096505.1">
    <property type="nucleotide sequence ID" value="NZ_LN614827.1"/>
</dbReference>
<feature type="transmembrane region" description="Helical" evidence="1">
    <location>
        <begin position="320"/>
        <end position="338"/>
    </location>
</feature>
<feature type="transmembrane region" description="Helical" evidence="1">
    <location>
        <begin position="150"/>
        <end position="169"/>
    </location>
</feature>
<evidence type="ECO:0000313" key="3">
    <source>
        <dbReference type="Proteomes" id="UP000032430"/>
    </source>
</evidence>
<feature type="transmembrane region" description="Helical" evidence="1">
    <location>
        <begin position="79"/>
        <end position="99"/>
    </location>
</feature>
<dbReference type="KEGG" id="lfa:LFA_2749"/>
<keyword evidence="1 2" id="KW-0812">Transmembrane</keyword>
<dbReference type="HOGENOM" id="CLU_582394_0_0_6"/>
<keyword evidence="1" id="KW-0472">Membrane</keyword>
<dbReference type="STRING" id="1212491.LFA_2749"/>
<feature type="transmembrane region" description="Helical" evidence="1">
    <location>
        <begin position="350"/>
        <end position="370"/>
    </location>
</feature>
<evidence type="ECO:0000313" key="2">
    <source>
        <dbReference type="EMBL" id="CEG58115.1"/>
    </source>
</evidence>
<dbReference type="EMBL" id="LN614827">
    <property type="protein sequence ID" value="CEG58115.1"/>
    <property type="molecule type" value="Genomic_DNA"/>
</dbReference>
<evidence type="ECO:0000256" key="1">
    <source>
        <dbReference type="SAM" id="Phobius"/>
    </source>
</evidence>
<organism evidence="2 3">
    <name type="scientific">Legionella fallonii LLAP-10</name>
    <dbReference type="NCBI Taxonomy" id="1212491"/>
    <lineage>
        <taxon>Bacteria</taxon>
        <taxon>Pseudomonadati</taxon>
        <taxon>Pseudomonadota</taxon>
        <taxon>Gammaproteobacteria</taxon>
        <taxon>Legionellales</taxon>
        <taxon>Legionellaceae</taxon>
        <taxon>Legionella</taxon>
    </lineage>
</organism>
<proteinExistence type="predicted"/>